<dbReference type="VEuPathDB" id="FungiDB:PSHT_08460"/>
<evidence type="ECO:0000313" key="3">
    <source>
        <dbReference type="Proteomes" id="UP000238274"/>
    </source>
</evidence>
<dbReference type="EMBL" id="PKSM01000113">
    <property type="protein sequence ID" value="POW11175.1"/>
    <property type="molecule type" value="Genomic_DNA"/>
</dbReference>
<proteinExistence type="predicted"/>
<organism evidence="2 3">
    <name type="scientific">Puccinia striiformis</name>
    <dbReference type="NCBI Taxonomy" id="27350"/>
    <lineage>
        <taxon>Eukaryota</taxon>
        <taxon>Fungi</taxon>
        <taxon>Dikarya</taxon>
        <taxon>Basidiomycota</taxon>
        <taxon>Pucciniomycotina</taxon>
        <taxon>Pucciniomycetes</taxon>
        <taxon>Pucciniales</taxon>
        <taxon>Pucciniaceae</taxon>
        <taxon>Puccinia</taxon>
    </lineage>
</organism>
<dbReference type="AlphaFoldDB" id="A0A2S4VNP3"/>
<gene>
    <name evidence="2" type="ORF">PSHT_08460</name>
</gene>
<reference evidence="2 3" key="1">
    <citation type="submission" date="2017-12" db="EMBL/GenBank/DDBJ databases">
        <title>Gene loss provides genomic basis for host adaptation in cereal stripe rust fungi.</title>
        <authorList>
            <person name="Xia C."/>
        </authorList>
    </citation>
    <scope>NUCLEOTIDE SEQUENCE [LARGE SCALE GENOMIC DNA]</scope>
    <source>
        <strain evidence="2 3">93TX-2</strain>
    </source>
</reference>
<dbReference type="Proteomes" id="UP000238274">
    <property type="component" value="Unassembled WGS sequence"/>
</dbReference>
<accession>A0A2S4VNP3</accession>
<keyword evidence="3" id="KW-1185">Reference proteome</keyword>
<sequence length="270" mass="29272">MSCVAATGIVSRRWVNDQPNPSSSETTEAKASSEAKTPSEAKTSSEVTTSPEVKRPKKSQCYNYFLEKDGCVFGAKKASERCPVKPDCGHEIPTDKPLVFKSHHSRSSQQSFGLSVGPNGVQTFASSMDQEESQTEITALSTKRLVRRYDSELDSFAIAGGDGICGTYTDDQPGVCLWASELDTGAKSGGWMNGFIQRKGDPDNTIYAPIVDGCSFNATTPEPGCFRIGFTKATFNQLNPTPEEKNDWIITDLVWDFANSLGKDPKNAAV</sequence>
<name>A0A2S4VNP3_9BASI</name>
<feature type="region of interest" description="Disordered" evidence="1">
    <location>
        <begin position="1"/>
        <end position="55"/>
    </location>
</feature>
<reference evidence="3" key="3">
    <citation type="journal article" date="2018" name="Mol. Plant Microbe Interact.">
        <title>Genome sequence resources for the wheat stripe rust pathogen (Puccinia striiformis f. sp. tritici) and the barley stripe rust pathogen (Puccinia striiformis f. sp. hordei).</title>
        <authorList>
            <person name="Xia C."/>
            <person name="Wang M."/>
            <person name="Yin C."/>
            <person name="Cornejo O.E."/>
            <person name="Hulbert S.H."/>
            <person name="Chen X."/>
        </authorList>
    </citation>
    <scope>NUCLEOTIDE SEQUENCE [LARGE SCALE GENOMIC DNA]</scope>
    <source>
        <strain evidence="3">93TX-2</strain>
    </source>
</reference>
<evidence type="ECO:0000313" key="2">
    <source>
        <dbReference type="EMBL" id="POW11175.1"/>
    </source>
</evidence>
<feature type="compositionally biased region" description="Polar residues" evidence="1">
    <location>
        <begin position="40"/>
        <end position="51"/>
    </location>
</feature>
<protein>
    <submittedName>
        <fullName evidence="2">Uncharacterized protein</fullName>
    </submittedName>
</protein>
<dbReference type="OrthoDB" id="2496053at2759"/>
<reference evidence="3" key="2">
    <citation type="journal article" date="2018" name="BMC Genomics">
        <title>Genomic insights into host adaptation between the wheat stripe rust pathogen (Puccinia striiformis f. sp. tritici) and the barley stripe rust pathogen (Puccinia striiformis f. sp. hordei).</title>
        <authorList>
            <person name="Xia C."/>
            <person name="Wang M."/>
            <person name="Yin C."/>
            <person name="Cornejo O.E."/>
            <person name="Hulbert S.H."/>
            <person name="Chen X."/>
        </authorList>
    </citation>
    <scope>NUCLEOTIDE SEQUENCE [LARGE SCALE GENOMIC DNA]</scope>
    <source>
        <strain evidence="3">93TX-2</strain>
    </source>
</reference>
<dbReference type="VEuPathDB" id="FungiDB:PSTT_09822"/>
<feature type="compositionally biased region" description="Basic and acidic residues" evidence="1">
    <location>
        <begin position="27"/>
        <end position="39"/>
    </location>
</feature>
<comment type="caution">
    <text evidence="2">The sequence shown here is derived from an EMBL/GenBank/DDBJ whole genome shotgun (WGS) entry which is preliminary data.</text>
</comment>
<evidence type="ECO:0000256" key="1">
    <source>
        <dbReference type="SAM" id="MobiDB-lite"/>
    </source>
</evidence>